<protein>
    <submittedName>
        <fullName evidence="1">Uncharacterized protein</fullName>
    </submittedName>
</protein>
<sequence>ERYCDLDRKETQMDFITKFSRKLEKDLDDPDYTEEIEDELCILLKRWTNIQEALEGATDRVIHRNRKLKGGGDKGNGCCLMERYCDLDRKETQMDFITKFSRKLEKDLDDPDYTEEIEDELCILLKRWTNIQEALEGATDRVIHRNRKLKGGGDKGNGCCLMVAFRKKMSTMCAYK</sequence>
<gene>
    <name evidence="1" type="ORF">NEMVEDRAFT_v1g222087</name>
</gene>
<keyword evidence="2" id="KW-1185">Reference proteome</keyword>
<organism evidence="1 2">
    <name type="scientific">Nematostella vectensis</name>
    <name type="common">Starlet sea anemone</name>
    <dbReference type="NCBI Taxonomy" id="45351"/>
    <lineage>
        <taxon>Eukaryota</taxon>
        <taxon>Metazoa</taxon>
        <taxon>Cnidaria</taxon>
        <taxon>Anthozoa</taxon>
        <taxon>Hexacorallia</taxon>
        <taxon>Actiniaria</taxon>
        <taxon>Edwardsiidae</taxon>
        <taxon>Nematostella</taxon>
    </lineage>
</organism>
<reference evidence="1 2" key="1">
    <citation type="journal article" date="2007" name="Science">
        <title>Sea anemone genome reveals ancestral eumetazoan gene repertoire and genomic organization.</title>
        <authorList>
            <person name="Putnam N.H."/>
            <person name="Srivastava M."/>
            <person name="Hellsten U."/>
            <person name="Dirks B."/>
            <person name="Chapman J."/>
            <person name="Salamov A."/>
            <person name="Terry A."/>
            <person name="Shapiro H."/>
            <person name="Lindquist E."/>
            <person name="Kapitonov V.V."/>
            <person name="Jurka J."/>
            <person name="Genikhovich G."/>
            <person name="Grigoriev I.V."/>
            <person name="Lucas S.M."/>
            <person name="Steele R.E."/>
            <person name="Finnerty J.R."/>
            <person name="Technau U."/>
            <person name="Martindale M.Q."/>
            <person name="Rokhsar D.S."/>
        </authorList>
    </citation>
    <scope>NUCLEOTIDE SEQUENCE [LARGE SCALE GENOMIC DNA]</scope>
    <source>
        <strain evidence="2">CH2 X CH6</strain>
    </source>
</reference>
<dbReference type="InParanoid" id="A7T475"/>
<evidence type="ECO:0000313" key="2">
    <source>
        <dbReference type="Proteomes" id="UP000001593"/>
    </source>
</evidence>
<feature type="non-terminal residue" evidence="1">
    <location>
        <position position="1"/>
    </location>
</feature>
<dbReference type="AlphaFoldDB" id="A7T475"/>
<dbReference type="Proteomes" id="UP000001593">
    <property type="component" value="Unassembled WGS sequence"/>
</dbReference>
<name>A7T475_NEMVE</name>
<dbReference type="EMBL" id="DS470798">
    <property type="protein sequence ID" value="EDO29235.1"/>
    <property type="molecule type" value="Genomic_DNA"/>
</dbReference>
<dbReference type="HOGENOM" id="CLU_1528938_0_0_1"/>
<accession>A7T475</accession>
<proteinExistence type="predicted"/>
<evidence type="ECO:0000313" key="1">
    <source>
        <dbReference type="EMBL" id="EDO29235.1"/>
    </source>
</evidence>